<proteinExistence type="predicted"/>
<reference evidence="4 5" key="1">
    <citation type="submission" date="2023-06" db="EMBL/GenBank/DDBJ databases">
        <title>Novel species in genus Planococcus.</title>
        <authorList>
            <person name="Ning S."/>
        </authorList>
    </citation>
    <scope>NUCLEOTIDE SEQUENCE [LARGE SCALE GENOMIC DNA]</scope>
    <source>
        <strain evidence="4 5">N064</strain>
    </source>
</reference>
<accession>A0ABT8MPZ9</accession>
<gene>
    <name evidence="4" type="ORF">QWY15_06630</name>
</gene>
<dbReference type="PROSITE" id="PS00409">
    <property type="entry name" value="PROKAR_NTER_METHYL"/>
    <property type="match status" value="1"/>
</dbReference>
<evidence type="ECO:0000256" key="1">
    <source>
        <dbReference type="ARBA" id="ARBA00004241"/>
    </source>
</evidence>
<comment type="subcellular location">
    <subcellularLocation>
        <location evidence="1">Cell surface</location>
    </subcellularLocation>
</comment>
<dbReference type="NCBIfam" id="TIGR02532">
    <property type="entry name" value="IV_pilin_GFxxxE"/>
    <property type="match status" value="1"/>
</dbReference>
<evidence type="ECO:0000256" key="3">
    <source>
        <dbReference type="SAM" id="Phobius"/>
    </source>
</evidence>
<keyword evidence="3" id="KW-0812">Transmembrane</keyword>
<keyword evidence="3" id="KW-1133">Transmembrane helix</keyword>
<sequence>MKKAWNEKGLTLVEILAALVILGIFFVGILTIFPQMTLFNNKTEAKLDTMNLARQEISKIVAEEKWKGKRNVNDASIFETFQLKLPVVMSSIKDEDGNSTYVIDNSNSNVNFARYKKEGKYQYEVDIYLKCEPFLTSTAVANLACSDPNVSQLHKVHLKVFKENQLSSETFSYIKFSVEKPGG</sequence>
<evidence type="ECO:0000313" key="4">
    <source>
        <dbReference type="EMBL" id="MDN7226972.1"/>
    </source>
</evidence>
<protein>
    <submittedName>
        <fullName evidence="4">Type II secretion system protein</fullName>
    </submittedName>
</protein>
<dbReference type="EMBL" id="JAUJWW010000002">
    <property type="protein sequence ID" value="MDN7226972.1"/>
    <property type="molecule type" value="Genomic_DNA"/>
</dbReference>
<dbReference type="RefSeq" id="WP_301725815.1">
    <property type="nucleotide sequence ID" value="NZ_JAUJWW010000002.1"/>
</dbReference>
<dbReference type="Pfam" id="PF07963">
    <property type="entry name" value="N_methyl"/>
    <property type="match status" value="1"/>
</dbReference>
<keyword evidence="3" id="KW-0472">Membrane</keyword>
<dbReference type="Proteomes" id="UP001172054">
    <property type="component" value="Unassembled WGS sequence"/>
</dbReference>
<comment type="caution">
    <text evidence="4">The sequence shown here is derived from an EMBL/GenBank/DDBJ whole genome shotgun (WGS) entry which is preliminary data.</text>
</comment>
<evidence type="ECO:0000313" key="5">
    <source>
        <dbReference type="Proteomes" id="UP001172054"/>
    </source>
</evidence>
<name>A0ABT8MPZ9_9BACL</name>
<dbReference type="InterPro" id="IPR012902">
    <property type="entry name" value="N_methyl_site"/>
</dbReference>
<keyword evidence="5" id="KW-1185">Reference proteome</keyword>
<keyword evidence="2" id="KW-0178">Competence</keyword>
<organism evidence="4 5">
    <name type="scientific">Planococcus liqunii</name>
    <dbReference type="NCBI Taxonomy" id="3058394"/>
    <lineage>
        <taxon>Bacteria</taxon>
        <taxon>Bacillati</taxon>
        <taxon>Bacillota</taxon>
        <taxon>Bacilli</taxon>
        <taxon>Bacillales</taxon>
        <taxon>Caryophanaceae</taxon>
        <taxon>Planococcus</taxon>
    </lineage>
</organism>
<evidence type="ECO:0000256" key="2">
    <source>
        <dbReference type="ARBA" id="ARBA00023287"/>
    </source>
</evidence>
<feature type="transmembrane region" description="Helical" evidence="3">
    <location>
        <begin position="12"/>
        <end position="33"/>
    </location>
</feature>